<dbReference type="CDD" id="cd06225">
    <property type="entry name" value="HAMP"/>
    <property type="match status" value="1"/>
</dbReference>
<evidence type="ECO:0000256" key="13">
    <source>
        <dbReference type="ARBA" id="ARBA00023136"/>
    </source>
</evidence>
<dbReference type="EMBL" id="FOKV01000010">
    <property type="protein sequence ID" value="SFC86532.1"/>
    <property type="molecule type" value="Genomic_DNA"/>
</dbReference>
<reference evidence="18" key="1">
    <citation type="submission" date="2016-10" db="EMBL/GenBank/DDBJ databases">
        <authorList>
            <person name="Varghese N."/>
            <person name="Submissions S."/>
        </authorList>
    </citation>
    <scope>NUCLEOTIDE SEQUENCE [LARGE SCALE GENOMIC DNA]</scope>
    <source>
        <strain evidence="18">DSM 24499</strain>
    </source>
</reference>
<dbReference type="GO" id="GO:0005886">
    <property type="term" value="C:plasma membrane"/>
    <property type="evidence" value="ECO:0007669"/>
    <property type="project" value="UniProtKB-SubCell"/>
</dbReference>
<evidence type="ECO:0000256" key="4">
    <source>
        <dbReference type="ARBA" id="ARBA00022475"/>
    </source>
</evidence>
<keyword evidence="8" id="KW-0547">Nucleotide-binding</keyword>
<evidence type="ECO:0000256" key="12">
    <source>
        <dbReference type="ARBA" id="ARBA00023012"/>
    </source>
</evidence>
<keyword evidence="9 17" id="KW-0418">Kinase</keyword>
<dbReference type="InterPro" id="IPR036890">
    <property type="entry name" value="HATPase_C_sf"/>
</dbReference>
<dbReference type="PROSITE" id="PS50885">
    <property type="entry name" value="HAMP"/>
    <property type="match status" value="1"/>
</dbReference>
<comment type="catalytic activity">
    <reaction evidence="1">
        <text>ATP + protein L-histidine = ADP + protein N-phospho-L-histidine.</text>
        <dbReference type="EC" id="2.7.13.3"/>
    </reaction>
</comment>
<proteinExistence type="predicted"/>
<evidence type="ECO:0000256" key="2">
    <source>
        <dbReference type="ARBA" id="ARBA00004651"/>
    </source>
</evidence>
<keyword evidence="6" id="KW-0808">Transferase</keyword>
<dbReference type="PANTHER" id="PTHR45528:SF1">
    <property type="entry name" value="SENSOR HISTIDINE KINASE CPXA"/>
    <property type="match status" value="1"/>
</dbReference>
<dbReference type="InterPro" id="IPR004358">
    <property type="entry name" value="Sig_transdc_His_kin-like_C"/>
</dbReference>
<dbReference type="InterPro" id="IPR003661">
    <property type="entry name" value="HisK_dim/P_dom"/>
</dbReference>
<dbReference type="GO" id="GO:0005524">
    <property type="term" value="F:ATP binding"/>
    <property type="evidence" value="ECO:0007669"/>
    <property type="project" value="UniProtKB-KW"/>
</dbReference>
<dbReference type="SMART" id="SM00304">
    <property type="entry name" value="HAMP"/>
    <property type="match status" value="1"/>
</dbReference>
<dbReference type="InterPro" id="IPR005467">
    <property type="entry name" value="His_kinase_dom"/>
</dbReference>
<dbReference type="SUPFAM" id="SSF47384">
    <property type="entry name" value="Homodimeric domain of signal transducing histidine kinase"/>
    <property type="match status" value="1"/>
</dbReference>
<dbReference type="Gene3D" id="6.10.340.10">
    <property type="match status" value="1"/>
</dbReference>
<evidence type="ECO:0000259" key="15">
    <source>
        <dbReference type="PROSITE" id="PS50109"/>
    </source>
</evidence>
<keyword evidence="18" id="KW-1185">Reference proteome</keyword>
<dbReference type="SUPFAM" id="SSF55874">
    <property type="entry name" value="ATPase domain of HSP90 chaperone/DNA topoisomerase II/histidine kinase"/>
    <property type="match status" value="1"/>
</dbReference>
<evidence type="ECO:0000256" key="8">
    <source>
        <dbReference type="ARBA" id="ARBA00022741"/>
    </source>
</evidence>
<feature type="domain" description="HAMP" evidence="16">
    <location>
        <begin position="174"/>
        <end position="227"/>
    </location>
</feature>
<evidence type="ECO:0000256" key="7">
    <source>
        <dbReference type="ARBA" id="ARBA00022692"/>
    </source>
</evidence>
<dbReference type="STRING" id="1334022.SAMN04487907_11038"/>
<dbReference type="Gene3D" id="3.30.565.10">
    <property type="entry name" value="Histidine kinase-like ATPase, C-terminal domain"/>
    <property type="match status" value="1"/>
</dbReference>
<protein>
    <recommendedName>
        <fullName evidence="3">histidine kinase</fullName>
        <ecNumber evidence="3">2.7.13.3</ecNumber>
    </recommendedName>
</protein>
<evidence type="ECO:0000256" key="3">
    <source>
        <dbReference type="ARBA" id="ARBA00012438"/>
    </source>
</evidence>
<dbReference type="PANTHER" id="PTHR45528">
    <property type="entry name" value="SENSOR HISTIDINE KINASE CPXA"/>
    <property type="match status" value="1"/>
</dbReference>
<keyword evidence="11 14" id="KW-1133">Transmembrane helix</keyword>
<evidence type="ECO:0000256" key="10">
    <source>
        <dbReference type="ARBA" id="ARBA00022840"/>
    </source>
</evidence>
<evidence type="ECO:0000313" key="18">
    <source>
        <dbReference type="Proteomes" id="UP000199438"/>
    </source>
</evidence>
<keyword evidence="4" id="KW-1003">Cell membrane</keyword>
<keyword evidence="7 14" id="KW-0812">Transmembrane</keyword>
<dbReference type="Gene3D" id="1.10.287.130">
    <property type="match status" value="1"/>
</dbReference>
<feature type="transmembrane region" description="Helical" evidence="14">
    <location>
        <begin position="153"/>
        <end position="172"/>
    </location>
</feature>
<dbReference type="InterPro" id="IPR050398">
    <property type="entry name" value="HssS/ArlS-like"/>
</dbReference>
<dbReference type="OrthoDB" id="594725at2"/>
<dbReference type="SMART" id="SM00387">
    <property type="entry name" value="HATPase_c"/>
    <property type="match status" value="1"/>
</dbReference>
<evidence type="ECO:0000256" key="11">
    <source>
        <dbReference type="ARBA" id="ARBA00022989"/>
    </source>
</evidence>
<dbReference type="InterPro" id="IPR003660">
    <property type="entry name" value="HAMP_dom"/>
</dbReference>
<keyword evidence="12" id="KW-0902">Two-component regulatory system</keyword>
<dbReference type="PROSITE" id="PS50109">
    <property type="entry name" value="HIS_KIN"/>
    <property type="match status" value="1"/>
</dbReference>
<dbReference type="InterPro" id="IPR036097">
    <property type="entry name" value="HisK_dim/P_sf"/>
</dbReference>
<comment type="subcellular location">
    <subcellularLocation>
        <location evidence="2">Cell membrane</location>
        <topology evidence="2">Multi-pass membrane protein</topology>
    </subcellularLocation>
</comment>
<dbReference type="Pfam" id="PF00672">
    <property type="entry name" value="HAMP"/>
    <property type="match status" value="1"/>
</dbReference>
<evidence type="ECO:0000256" key="1">
    <source>
        <dbReference type="ARBA" id="ARBA00000085"/>
    </source>
</evidence>
<dbReference type="RefSeq" id="WP_092544705.1">
    <property type="nucleotide sequence ID" value="NZ_FOKV01000010.1"/>
</dbReference>
<keyword evidence="5" id="KW-0597">Phosphoprotein</keyword>
<dbReference type="PRINTS" id="PR00344">
    <property type="entry name" value="BCTRLSENSOR"/>
</dbReference>
<dbReference type="EC" id="2.7.13.3" evidence="3"/>
<dbReference type="Proteomes" id="UP000199438">
    <property type="component" value="Unassembled WGS sequence"/>
</dbReference>
<evidence type="ECO:0000256" key="5">
    <source>
        <dbReference type="ARBA" id="ARBA00022553"/>
    </source>
</evidence>
<organism evidence="17 18">
    <name type="scientific">Zunongwangia mangrovi</name>
    <dbReference type="NCBI Taxonomy" id="1334022"/>
    <lineage>
        <taxon>Bacteria</taxon>
        <taxon>Pseudomonadati</taxon>
        <taxon>Bacteroidota</taxon>
        <taxon>Flavobacteriia</taxon>
        <taxon>Flavobacteriales</taxon>
        <taxon>Flavobacteriaceae</taxon>
        <taxon>Zunongwangia</taxon>
    </lineage>
</organism>
<evidence type="ECO:0000259" key="16">
    <source>
        <dbReference type="PROSITE" id="PS50885"/>
    </source>
</evidence>
<gene>
    <name evidence="17" type="ORF">SAMN04487907_11038</name>
</gene>
<keyword evidence="13 14" id="KW-0472">Membrane</keyword>
<dbReference type="AlphaFoldDB" id="A0A1I1MNV4"/>
<dbReference type="GO" id="GO:0000155">
    <property type="term" value="F:phosphorelay sensor kinase activity"/>
    <property type="evidence" value="ECO:0007669"/>
    <property type="project" value="InterPro"/>
</dbReference>
<name>A0A1I1MNV4_9FLAO</name>
<evidence type="ECO:0000256" key="6">
    <source>
        <dbReference type="ARBA" id="ARBA00022679"/>
    </source>
</evidence>
<accession>A0A1I1MNV4</accession>
<dbReference type="SMART" id="SM00388">
    <property type="entry name" value="HisKA"/>
    <property type="match status" value="1"/>
</dbReference>
<feature type="transmembrane region" description="Helical" evidence="14">
    <location>
        <begin position="7"/>
        <end position="30"/>
    </location>
</feature>
<feature type="domain" description="Histidine kinase" evidence="15">
    <location>
        <begin position="235"/>
        <end position="452"/>
    </location>
</feature>
<evidence type="ECO:0000256" key="14">
    <source>
        <dbReference type="SAM" id="Phobius"/>
    </source>
</evidence>
<dbReference type="InterPro" id="IPR003594">
    <property type="entry name" value="HATPase_dom"/>
</dbReference>
<dbReference type="Pfam" id="PF02518">
    <property type="entry name" value="HATPase_c"/>
    <property type="match status" value="1"/>
</dbReference>
<dbReference type="CDD" id="cd00082">
    <property type="entry name" value="HisKA"/>
    <property type="match status" value="1"/>
</dbReference>
<evidence type="ECO:0000313" key="17">
    <source>
        <dbReference type="EMBL" id="SFC86532.1"/>
    </source>
</evidence>
<evidence type="ECO:0000256" key="9">
    <source>
        <dbReference type="ARBA" id="ARBA00022777"/>
    </source>
</evidence>
<keyword evidence="10" id="KW-0067">ATP-binding</keyword>
<sequence length="452" mass="51910">MKTQNKIILFLTSIFLAYILVFSGFIYFSISDYSYTDFYKRLEIRAITMAKIELEDDQDINAVKEIRQDFLEELPNEKITIIDLQRFDIHSQSSLAIPISFLEDIEELERAYYKEKNTFYSGIKYHNRGRDYLVIVSAENYYNTHHIVYLRNLLFIALLISILIIVFIAWFFSRRVLLPLQIIIEDMKKISTENLNFRLREPEDNEELRSLTSTFNNMLNRLETSFETQKNFISNASHELNTPLTSIIGEADVTLAKERSNEEYVSSLKNILEEAGKLDKKTKALLFLAQTGYDGKAQTFTSLRIDELVIDVKETVEKIYPDAHIHLDFDLLPENPEKLSINGNAQLLHLAISNVVMNACKYSKNEKVNFALAASDKDVIIVVKDKGIGIPENDLPYIFDPFFRGSNTENFHGYGIGLPLTRNVINMHKGNVVATSSKTEGTVIEIKIPIAL</sequence>
<dbReference type="SUPFAM" id="SSF158472">
    <property type="entry name" value="HAMP domain-like"/>
    <property type="match status" value="1"/>
</dbReference>
<dbReference type="Pfam" id="PF00512">
    <property type="entry name" value="HisKA"/>
    <property type="match status" value="1"/>
</dbReference>